<dbReference type="Pfam" id="PF04191">
    <property type="entry name" value="PEMT"/>
    <property type="match status" value="1"/>
</dbReference>
<evidence type="ECO:0000256" key="1">
    <source>
        <dbReference type="ARBA" id="ARBA00004127"/>
    </source>
</evidence>
<keyword evidence="4 9" id="KW-1133">Transmembrane helix</keyword>
<organism evidence="10">
    <name type="scientific">Ditylum brightwellii</name>
    <dbReference type="NCBI Taxonomy" id="49249"/>
    <lineage>
        <taxon>Eukaryota</taxon>
        <taxon>Sar</taxon>
        <taxon>Stramenopiles</taxon>
        <taxon>Ochrophyta</taxon>
        <taxon>Bacillariophyta</taxon>
        <taxon>Mediophyceae</taxon>
        <taxon>Lithodesmiophycidae</taxon>
        <taxon>Lithodesmiales</taxon>
        <taxon>Lithodesmiaceae</taxon>
        <taxon>Ditylum</taxon>
    </lineage>
</organism>
<name>A0A7S4T2A2_9STRA</name>
<accession>A0A7S4T2A2</accession>
<dbReference type="InterPro" id="IPR052527">
    <property type="entry name" value="Metal_cation-efflux_comp"/>
</dbReference>
<evidence type="ECO:0000256" key="7">
    <source>
        <dbReference type="ARBA" id="ARBA00023209"/>
    </source>
</evidence>
<gene>
    <name evidence="10" type="ORF">DBRI00130_LOCUS41699</name>
</gene>
<evidence type="ECO:0000256" key="2">
    <source>
        <dbReference type="ARBA" id="ARBA00022516"/>
    </source>
</evidence>
<evidence type="ECO:0000256" key="3">
    <source>
        <dbReference type="ARBA" id="ARBA00022692"/>
    </source>
</evidence>
<evidence type="ECO:0000313" key="10">
    <source>
        <dbReference type="EMBL" id="CAE4662722.1"/>
    </source>
</evidence>
<dbReference type="PANTHER" id="PTHR43847">
    <property type="entry name" value="BLL3993 PROTEIN"/>
    <property type="match status" value="1"/>
</dbReference>
<dbReference type="AlphaFoldDB" id="A0A7S4T2A2"/>
<keyword evidence="8" id="KW-1208">Phospholipid metabolism</keyword>
<dbReference type="PANTHER" id="PTHR43847:SF1">
    <property type="entry name" value="BLL3993 PROTEIN"/>
    <property type="match status" value="1"/>
</dbReference>
<dbReference type="UniPathway" id="UPA00753"/>
<dbReference type="GO" id="GO:0012505">
    <property type="term" value="C:endomembrane system"/>
    <property type="evidence" value="ECO:0007669"/>
    <property type="project" value="UniProtKB-SubCell"/>
</dbReference>
<keyword evidence="3 9" id="KW-0812">Transmembrane</keyword>
<proteinExistence type="predicted"/>
<dbReference type="EMBL" id="HBNS01057971">
    <property type="protein sequence ID" value="CAE4662722.1"/>
    <property type="molecule type" value="Transcribed_RNA"/>
</dbReference>
<evidence type="ECO:0000256" key="4">
    <source>
        <dbReference type="ARBA" id="ARBA00022989"/>
    </source>
</evidence>
<evidence type="ECO:0008006" key="11">
    <source>
        <dbReference type="Google" id="ProtNLM"/>
    </source>
</evidence>
<dbReference type="GO" id="GO:0006656">
    <property type="term" value="P:phosphatidylcholine biosynthetic process"/>
    <property type="evidence" value="ECO:0007669"/>
    <property type="project" value="UniProtKB-UniPathway"/>
</dbReference>
<keyword evidence="7" id="KW-0594">Phospholipid biosynthesis</keyword>
<keyword evidence="2" id="KW-0444">Lipid biosynthesis</keyword>
<keyword evidence="6 9" id="KW-0472">Membrane</keyword>
<feature type="transmembrane region" description="Helical" evidence="9">
    <location>
        <begin position="179"/>
        <end position="210"/>
    </location>
</feature>
<feature type="transmembrane region" description="Helical" evidence="9">
    <location>
        <begin position="100"/>
        <end position="117"/>
    </location>
</feature>
<dbReference type="Gene3D" id="1.20.120.1630">
    <property type="match status" value="1"/>
</dbReference>
<comment type="subcellular location">
    <subcellularLocation>
        <location evidence="1">Endomembrane system</location>
        <topology evidence="1">Multi-pass membrane protein</topology>
    </subcellularLocation>
</comment>
<keyword evidence="5" id="KW-0443">Lipid metabolism</keyword>
<evidence type="ECO:0000256" key="5">
    <source>
        <dbReference type="ARBA" id="ARBA00023098"/>
    </source>
</evidence>
<reference evidence="10" key="1">
    <citation type="submission" date="2021-01" db="EMBL/GenBank/DDBJ databases">
        <authorList>
            <person name="Corre E."/>
            <person name="Pelletier E."/>
            <person name="Niang G."/>
            <person name="Scheremetjew M."/>
            <person name="Finn R."/>
            <person name="Kale V."/>
            <person name="Holt S."/>
            <person name="Cochrane G."/>
            <person name="Meng A."/>
            <person name="Brown T."/>
            <person name="Cohen L."/>
        </authorList>
    </citation>
    <scope>NUCLEOTIDE SEQUENCE</scope>
    <source>
        <strain evidence="10">GSO104</strain>
    </source>
</reference>
<sequence length="250" mass="27364">MLGRIIAPIFLVPLVTSFNVISTSVRYRSLHSQHQSVNPLQRNIVYHPVRINSYLSSSSDKDDTSSNLFENVDIGGNVIGNIDKIAANVGEGEWGKRGEIYVLAQALLVLGALFGGIPFIGDTLLVVLGPSLFLVGAGVIVLGLNELGSSLSPWPVPAEKAIDQGLITSGIFSKIRHPIYSGLICCLAGLSITTASVYRLLFTIALYYCLDIKSDFEEKKLMETFSDYEKYKKAVPDKFYPDSMLPWSDI</sequence>
<dbReference type="InterPro" id="IPR007318">
    <property type="entry name" value="Phopholipid_MeTrfase"/>
</dbReference>
<evidence type="ECO:0000256" key="8">
    <source>
        <dbReference type="ARBA" id="ARBA00023264"/>
    </source>
</evidence>
<evidence type="ECO:0000256" key="6">
    <source>
        <dbReference type="ARBA" id="ARBA00023136"/>
    </source>
</evidence>
<evidence type="ECO:0000256" key="9">
    <source>
        <dbReference type="SAM" id="Phobius"/>
    </source>
</evidence>
<protein>
    <recommendedName>
        <fullName evidence="11">Protein-S-isoprenylcysteine O-methyltransferase</fullName>
    </recommendedName>
</protein>